<feature type="modified residue" description="4-aspartylphosphate" evidence="5">
    <location>
        <position position="541"/>
    </location>
</feature>
<keyword evidence="7" id="KW-1133">Transmembrane helix</keyword>
<dbReference type="CDD" id="cd16922">
    <property type="entry name" value="HATPase_EvgS-ArcB-TorS-like"/>
    <property type="match status" value="1"/>
</dbReference>
<dbReference type="InterPro" id="IPR036097">
    <property type="entry name" value="HisK_dim/P_sf"/>
</dbReference>
<keyword evidence="7" id="KW-0472">Membrane</keyword>
<dbReference type="Gene3D" id="3.40.50.2300">
    <property type="match status" value="2"/>
</dbReference>
<dbReference type="InterPro" id="IPR004358">
    <property type="entry name" value="Sig_transdc_His_kin-like_C"/>
</dbReference>
<dbReference type="SUPFAM" id="SSF47384">
    <property type="entry name" value="Homodimeric domain of signal transducing histidine kinase"/>
    <property type="match status" value="1"/>
</dbReference>
<feature type="transmembrane region" description="Helical" evidence="7">
    <location>
        <begin position="32"/>
        <end position="65"/>
    </location>
</feature>
<keyword evidence="7" id="KW-0812">Transmembrane</keyword>
<dbReference type="PRINTS" id="PR00344">
    <property type="entry name" value="BCTRLSENSOR"/>
</dbReference>
<dbReference type="PANTHER" id="PTHR45339">
    <property type="entry name" value="HYBRID SIGNAL TRANSDUCTION HISTIDINE KINASE J"/>
    <property type="match status" value="1"/>
</dbReference>
<dbReference type="InterPro" id="IPR005467">
    <property type="entry name" value="His_kinase_dom"/>
</dbReference>
<evidence type="ECO:0000256" key="2">
    <source>
        <dbReference type="ARBA" id="ARBA00012438"/>
    </source>
</evidence>
<evidence type="ECO:0000256" key="5">
    <source>
        <dbReference type="PROSITE-ProRule" id="PRU00169"/>
    </source>
</evidence>
<feature type="transmembrane region" description="Helical" evidence="7">
    <location>
        <begin position="124"/>
        <end position="141"/>
    </location>
</feature>
<dbReference type="EC" id="2.7.13.3" evidence="2"/>
<feature type="domain" description="Response regulatory" evidence="9">
    <location>
        <begin position="631"/>
        <end position="746"/>
    </location>
</feature>
<dbReference type="Pfam" id="PF02518">
    <property type="entry name" value="HATPase_c"/>
    <property type="match status" value="1"/>
</dbReference>
<keyword evidence="11" id="KW-1185">Reference proteome</keyword>
<dbReference type="PROSITE" id="PS50110">
    <property type="entry name" value="RESPONSE_REGULATORY"/>
    <property type="match status" value="2"/>
</dbReference>
<evidence type="ECO:0000256" key="6">
    <source>
        <dbReference type="SAM" id="Coils"/>
    </source>
</evidence>
<dbReference type="Pfam" id="PF00512">
    <property type="entry name" value="HisKA"/>
    <property type="match status" value="1"/>
</dbReference>
<feature type="domain" description="Response regulatory" evidence="9">
    <location>
        <begin position="491"/>
        <end position="604"/>
    </location>
</feature>
<dbReference type="PANTHER" id="PTHR45339:SF1">
    <property type="entry name" value="HYBRID SIGNAL TRANSDUCTION HISTIDINE KINASE J"/>
    <property type="match status" value="1"/>
</dbReference>
<keyword evidence="3 5" id="KW-0597">Phosphoprotein</keyword>
<dbReference type="InterPro" id="IPR036890">
    <property type="entry name" value="HATPase_C_sf"/>
</dbReference>
<reference evidence="10 11" key="1">
    <citation type="submission" date="2021-12" db="EMBL/GenBank/DDBJ databases">
        <title>Mucilaginibacter roseus genome.</title>
        <authorList>
            <person name="Ferreira J.R."/>
            <person name="Newman J.D."/>
        </authorList>
    </citation>
    <scope>NUCLEOTIDE SEQUENCE [LARGE SCALE GENOMIC DNA]</scope>
    <source>
        <strain evidence="10 11">LMG 28454</strain>
    </source>
</reference>
<dbReference type="InterPro" id="IPR003661">
    <property type="entry name" value="HisK_dim/P_dom"/>
</dbReference>
<dbReference type="CDD" id="cd17546">
    <property type="entry name" value="REC_hyHK_CKI1_RcsC-like"/>
    <property type="match status" value="2"/>
</dbReference>
<dbReference type="RefSeq" id="WP_232175701.1">
    <property type="nucleotide sequence ID" value="NZ_JAJPWV010000001.1"/>
</dbReference>
<feature type="modified residue" description="4-aspartylphosphate" evidence="5">
    <location>
        <position position="680"/>
    </location>
</feature>
<dbReference type="EMBL" id="JAJPWV010000001">
    <property type="protein sequence ID" value="MCD8739740.1"/>
    <property type="molecule type" value="Genomic_DNA"/>
</dbReference>
<evidence type="ECO:0000259" key="8">
    <source>
        <dbReference type="PROSITE" id="PS50109"/>
    </source>
</evidence>
<dbReference type="Gene3D" id="3.30.565.10">
    <property type="entry name" value="Histidine kinase-like ATPase, C-terminal domain"/>
    <property type="match status" value="1"/>
</dbReference>
<accession>A0ABS8U0Y7</accession>
<dbReference type="CDD" id="cd00082">
    <property type="entry name" value="HisKA"/>
    <property type="match status" value="1"/>
</dbReference>
<keyword evidence="6" id="KW-0175">Coiled coil</keyword>
<feature type="domain" description="Histidine kinase" evidence="8">
    <location>
        <begin position="250"/>
        <end position="471"/>
    </location>
</feature>
<dbReference type="Proteomes" id="UP001199919">
    <property type="component" value="Unassembled WGS sequence"/>
</dbReference>
<dbReference type="Gene3D" id="1.10.287.130">
    <property type="match status" value="1"/>
</dbReference>
<protein>
    <recommendedName>
        <fullName evidence="2">histidine kinase</fullName>
        <ecNumber evidence="2">2.7.13.3</ecNumber>
    </recommendedName>
</protein>
<keyword evidence="4" id="KW-0902">Two-component regulatory system</keyword>
<dbReference type="PROSITE" id="PS50109">
    <property type="entry name" value="HIS_KIN"/>
    <property type="match status" value="1"/>
</dbReference>
<evidence type="ECO:0000256" key="3">
    <source>
        <dbReference type="ARBA" id="ARBA00022553"/>
    </source>
</evidence>
<dbReference type="Pfam" id="PF00072">
    <property type="entry name" value="Response_reg"/>
    <property type="match status" value="2"/>
</dbReference>
<evidence type="ECO:0000256" key="4">
    <source>
        <dbReference type="ARBA" id="ARBA00023012"/>
    </source>
</evidence>
<feature type="transmembrane region" description="Helical" evidence="7">
    <location>
        <begin position="161"/>
        <end position="179"/>
    </location>
</feature>
<evidence type="ECO:0000259" key="9">
    <source>
        <dbReference type="PROSITE" id="PS50110"/>
    </source>
</evidence>
<sequence>MTPIIPLHNDSSAYDVALWKAIRKNADRTMDYFLAAYFIVSLVLAYFYDTWFIALSVSSICLLAYYSTKILLPGSDLYQYVLSVILGLFVALFIYQMHGLFEMHFFAFIGGAILIIYRNWKLQLPILIVVGIHHALFSYLQNTGVKGVYFTQLDYFDLQTLIIHLLLTTVIYFVSGLWAHKLKDASNWQIKQAIAMKELQQEAALSLERKRNQEMLEELNEELLTSNAQLDLSRIEAEKANRAKSVFLATMSHEIRTPMNGIIGMSSLLTETSLTDQQRMYTDTITNCGDNLLNVINNILDFSKIEAGGMELEAVDFNIRQCIEEVLDIFSTRIADIGIEIAYLLNEDVPASIKGDKIRVQQVLTNLVGNAVKFTQKGEVIVKVSRGKLNGDDVEIKFEVCDTGIGIPPEKRERLFKAFSQVDSSTTRKYGGTGLGLVISEKLVNLMSGQITVTSEVGKGSTFAFSVVAPIGEAVAQPWFEKDILAYAGKRVLIIDDNLTNRNILMYQMNAWRLVPATAASGPEAINILAKNADFDLIITDYQMPDMDGVELTRLIKASHSEIPVILLSSVGEERRAENLNLFDHILTKPIKHQTLLKYILSCFKAPKRRESTLRPVSKIPENFASLYPLRILVAEDNKINQKVISHMLAKLGYDASIAGDGVVAVASVMADDFNLILMDIQMPNMDGLEATTIIRASDIKQPVIIALTANALSGDRDECIEKGMDDYLSKPLRTEDLLEKLSYWSNRLLEKGDVA</sequence>
<dbReference type="SUPFAM" id="SSF52172">
    <property type="entry name" value="CheY-like"/>
    <property type="match status" value="2"/>
</dbReference>
<organism evidence="10 11">
    <name type="scientific">Mucilaginibacter roseus</name>
    <dbReference type="NCBI Taxonomy" id="1528868"/>
    <lineage>
        <taxon>Bacteria</taxon>
        <taxon>Pseudomonadati</taxon>
        <taxon>Bacteroidota</taxon>
        <taxon>Sphingobacteriia</taxon>
        <taxon>Sphingobacteriales</taxon>
        <taxon>Sphingobacteriaceae</taxon>
        <taxon>Mucilaginibacter</taxon>
    </lineage>
</organism>
<feature type="coiled-coil region" evidence="6">
    <location>
        <begin position="196"/>
        <end position="236"/>
    </location>
</feature>
<dbReference type="SUPFAM" id="SSF55874">
    <property type="entry name" value="ATPase domain of HSP90 chaperone/DNA topoisomerase II/histidine kinase"/>
    <property type="match status" value="1"/>
</dbReference>
<feature type="transmembrane region" description="Helical" evidence="7">
    <location>
        <begin position="101"/>
        <end position="117"/>
    </location>
</feature>
<feature type="transmembrane region" description="Helical" evidence="7">
    <location>
        <begin position="77"/>
        <end position="95"/>
    </location>
</feature>
<dbReference type="SMART" id="SM00388">
    <property type="entry name" value="HisKA"/>
    <property type="match status" value="1"/>
</dbReference>
<gene>
    <name evidence="10" type="ORF">LT679_03920</name>
</gene>
<comment type="caution">
    <text evidence="10">The sequence shown here is derived from an EMBL/GenBank/DDBJ whole genome shotgun (WGS) entry which is preliminary data.</text>
</comment>
<dbReference type="InterPro" id="IPR001789">
    <property type="entry name" value="Sig_transdc_resp-reg_receiver"/>
</dbReference>
<proteinExistence type="predicted"/>
<dbReference type="SMART" id="SM00387">
    <property type="entry name" value="HATPase_c"/>
    <property type="match status" value="1"/>
</dbReference>
<evidence type="ECO:0000256" key="7">
    <source>
        <dbReference type="SAM" id="Phobius"/>
    </source>
</evidence>
<dbReference type="InterPro" id="IPR003594">
    <property type="entry name" value="HATPase_dom"/>
</dbReference>
<dbReference type="SMART" id="SM00448">
    <property type="entry name" value="REC"/>
    <property type="match status" value="2"/>
</dbReference>
<evidence type="ECO:0000256" key="1">
    <source>
        <dbReference type="ARBA" id="ARBA00000085"/>
    </source>
</evidence>
<evidence type="ECO:0000313" key="11">
    <source>
        <dbReference type="Proteomes" id="UP001199919"/>
    </source>
</evidence>
<name>A0ABS8U0Y7_9SPHI</name>
<evidence type="ECO:0000313" key="10">
    <source>
        <dbReference type="EMBL" id="MCD8739740.1"/>
    </source>
</evidence>
<comment type="catalytic activity">
    <reaction evidence="1">
        <text>ATP + protein L-histidine = ADP + protein N-phospho-L-histidine.</text>
        <dbReference type="EC" id="2.7.13.3"/>
    </reaction>
</comment>
<dbReference type="InterPro" id="IPR011006">
    <property type="entry name" value="CheY-like_superfamily"/>
</dbReference>